<dbReference type="InterPro" id="IPR003439">
    <property type="entry name" value="ABC_transporter-like_ATP-bd"/>
</dbReference>
<dbReference type="GO" id="GO:0008643">
    <property type="term" value="P:carbohydrate transport"/>
    <property type="evidence" value="ECO:0007669"/>
    <property type="project" value="InterPro"/>
</dbReference>
<proteinExistence type="predicted"/>
<dbReference type="GO" id="GO:0055052">
    <property type="term" value="C:ATP-binding cassette (ABC) transporter complex, substrate-binding subunit-containing"/>
    <property type="evidence" value="ECO:0007669"/>
    <property type="project" value="TreeGrafter"/>
</dbReference>
<dbReference type="CDD" id="cd03301">
    <property type="entry name" value="ABC_MalK_N"/>
    <property type="match status" value="1"/>
</dbReference>
<evidence type="ECO:0000313" key="6">
    <source>
        <dbReference type="EMBL" id="GLZ76011.1"/>
    </source>
</evidence>
<dbReference type="Pfam" id="PF00005">
    <property type="entry name" value="ABC_tran"/>
    <property type="match status" value="1"/>
</dbReference>
<dbReference type="InterPro" id="IPR047641">
    <property type="entry name" value="ABC_transpr_MalK/UgpC-like"/>
</dbReference>
<dbReference type="Proteomes" id="UP001165079">
    <property type="component" value="Unassembled WGS sequence"/>
</dbReference>
<dbReference type="InterPro" id="IPR027417">
    <property type="entry name" value="P-loop_NTPase"/>
</dbReference>
<organism evidence="6 7">
    <name type="scientific">Actinorhabdospora filicis</name>
    <dbReference type="NCBI Taxonomy" id="1785913"/>
    <lineage>
        <taxon>Bacteria</taxon>
        <taxon>Bacillati</taxon>
        <taxon>Actinomycetota</taxon>
        <taxon>Actinomycetes</taxon>
        <taxon>Micromonosporales</taxon>
        <taxon>Micromonosporaceae</taxon>
        <taxon>Actinorhabdospora</taxon>
    </lineage>
</organism>
<dbReference type="PANTHER" id="PTHR43875">
    <property type="entry name" value="MALTODEXTRIN IMPORT ATP-BINDING PROTEIN MSMX"/>
    <property type="match status" value="1"/>
</dbReference>
<feature type="domain" description="ABC transporter" evidence="5">
    <location>
        <begin position="4"/>
        <end position="235"/>
    </location>
</feature>
<dbReference type="InterPro" id="IPR013611">
    <property type="entry name" value="Transp-assoc_OB_typ2"/>
</dbReference>
<evidence type="ECO:0000256" key="1">
    <source>
        <dbReference type="ARBA" id="ARBA00022448"/>
    </source>
</evidence>
<dbReference type="Gene3D" id="2.40.50.100">
    <property type="match status" value="1"/>
</dbReference>
<dbReference type="AlphaFoldDB" id="A0A9W6W811"/>
<dbReference type="InterPro" id="IPR008995">
    <property type="entry name" value="Mo/tungstate-bd_C_term_dom"/>
</dbReference>
<dbReference type="InterPro" id="IPR015855">
    <property type="entry name" value="ABC_transpr_MalK-like"/>
</dbReference>
<evidence type="ECO:0000256" key="2">
    <source>
        <dbReference type="ARBA" id="ARBA00022741"/>
    </source>
</evidence>
<evidence type="ECO:0000256" key="4">
    <source>
        <dbReference type="SAM" id="MobiDB-lite"/>
    </source>
</evidence>
<dbReference type="Gene3D" id="3.40.50.300">
    <property type="entry name" value="P-loop containing nucleotide triphosphate hydrolases"/>
    <property type="match status" value="1"/>
</dbReference>
<evidence type="ECO:0000313" key="7">
    <source>
        <dbReference type="Proteomes" id="UP001165079"/>
    </source>
</evidence>
<accession>A0A9W6W811</accession>
<dbReference type="GO" id="GO:0016887">
    <property type="term" value="F:ATP hydrolysis activity"/>
    <property type="evidence" value="ECO:0007669"/>
    <property type="project" value="InterPro"/>
</dbReference>
<keyword evidence="7" id="KW-1185">Reference proteome</keyword>
<dbReference type="RefSeq" id="WP_285661212.1">
    <property type="nucleotide sequence ID" value="NZ_BSTX01000001.1"/>
</dbReference>
<feature type="region of interest" description="Disordered" evidence="4">
    <location>
        <begin position="404"/>
        <end position="424"/>
    </location>
</feature>
<dbReference type="EMBL" id="BSTX01000001">
    <property type="protein sequence ID" value="GLZ76011.1"/>
    <property type="molecule type" value="Genomic_DNA"/>
</dbReference>
<dbReference type="PANTHER" id="PTHR43875:SF1">
    <property type="entry name" value="OSMOPROTECTIVE COMPOUNDS UPTAKE ATP-BINDING PROTEIN GGTA"/>
    <property type="match status" value="1"/>
</dbReference>
<dbReference type="PROSITE" id="PS50893">
    <property type="entry name" value="ABC_TRANSPORTER_2"/>
    <property type="match status" value="1"/>
</dbReference>
<keyword evidence="3 6" id="KW-0067">ATP-binding</keyword>
<dbReference type="Pfam" id="PF08402">
    <property type="entry name" value="TOBE_2"/>
    <property type="match status" value="1"/>
</dbReference>
<comment type="caution">
    <text evidence="6">The sequence shown here is derived from an EMBL/GenBank/DDBJ whole genome shotgun (WGS) entry which is preliminary data.</text>
</comment>
<gene>
    <name evidence="6" type="ORF">Afil01_08180</name>
</gene>
<dbReference type="InterPro" id="IPR017871">
    <property type="entry name" value="ABC_transporter-like_CS"/>
</dbReference>
<reference evidence="6" key="1">
    <citation type="submission" date="2023-03" db="EMBL/GenBank/DDBJ databases">
        <title>Actinorhabdospora filicis NBRC 111898.</title>
        <authorList>
            <person name="Ichikawa N."/>
            <person name="Sato H."/>
            <person name="Tonouchi N."/>
        </authorList>
    </citation>
    <scope>NUCLEOTIDE SEQUENCE</scope>
    <source>
        <strain evidence="6">NBRC 111898</strain>
    </source>
</reference>
<dbReference type="GO" id="GO:0005524">
    <property type="term" value="F:ATP binding"/>
    <property type="evidence" value="ECO:0007669"/>
    <property type="project" value="UniProtKB-KW"/>
</dbReference>
<dbReference type="Gene3D" id="2.40.50.140">
    <property type="entry name" value="Nucleic acid-binding proteins"/>
    <property type="match status" value="1"/>
</dbReference>
<dbReference type="GO" id="GO:0140359">
    <property type="term" value="F:ABC-type transporter activity"/>
    <property type="evidence" value="ECO:0007669"/>
    <property type="project" value="InterPro"/>
</dbReference>
<evidence type="ECO:0000256" key="3">
    <source>
        <dbReference type="ARBA" id="ARBA00022840"/>
    </source>
</evidence>
<dbReference type="FunFam" id="3.40.50.300:FF:000042">
    <property type="entry name" value="Maltose/maltodextrin ABC transporter, ATP-binding protein"/>
    <property type="match status" value="1"/>
</dbReference>
<dbReference type="InterPro" id="IPR003593">
    <property type="entry name" value="AAA+_ATPase"/>
</dbReference>
<dbReference type="SMART" id="SM00382">
    <property type="entry name" value="AAA"/>
    <property type="match status" value="1"/>
</dbReference>
<dbReference type="InterPro" id="IPR012340">
    <property type="entry name" value="NA-bd_OB-fold"/>
</dbReference>
<keyword evidence="2" id="KW-0547">Nucleotide-binding</keyword>
<keyword evidence="1" id="KW-0813">Transport</keyword>
<dbReference type="SUPFAM" id="SSF52540">
    <property type="entry name" value="P-loop containing nucleoside triphosphate hydrolases"/>
    <property type="match status" value="1"/>
</dbReference>
<sequence>MTAIQLNGLSKTFADGTVAVHDLNLTVDNGEFLVLLGPSGCGKSTVLRMIAGLEQPTAGEVLLDGEPVTDVHPSERQIAMIFQNYALYPHMTAGENIGFPLRLRKHERAEVDARVAHLATILDITDTLARRPGRLSGGQRQRVAMGRALARRPRVFLMDEPLSNIDSGLRAQLRAEISALVRELNVTTVYVTHDQTEALTMADRVAVLRHGALQDVGTPNEIYHHPATAYVAAFLGTPRMTLFRAKVLAHLDDWVRLQIGEQSLDVPGHDVTAHMLRHYHGEEIIVGMRPEALRLPDREANDPVLHARVRHMEHAGHESLAHLDVGATAAPLDMTEATPKRSAPARRGLFRRATAAAAHPPDAHVERHLERPVELTLRLAPYPRLAAGDRLTVQVDPRQLHFFGDRGERIGAGQQGRRPRSGRG</sequence>
<name>A0A9W6W811_9ACTN</name>
<protein>
    <submittedName>
        <fullName evidence="6">Sugar ABC transporter ATP-binding protein</fullName>
    </submittedName>
</protein>
<dbReference type="PROSITE" id="PS00211">
    <property type="entry name" value="ABC_TRANSPORTER_1"/>
    <property type="match status" value="1"/>
</dbReference>
<dbReference type="SUPFAM" id="SSF50331">
    <property type="entry name" value="MOP-like"/>
    <property type="match status" value="1"/>
</dbReference>
<evidence type="ECO:0000259" key="5">
    <source>
        <dbReference type="PROSITE" id="PS50893"/>
    </source>
</evidence>